<dbReference type="Gene3D" id="3.40.50.80">
    <property type="entry name" value="Nucleotide-binding domain of ferredoxin-NADP reductase (FNR) module"/>
    <property type="match status" value="1"/>
</dbReference>
<organism evidence="1">
    <name type="scientific">Salmonella derby</name>
    <dbReference type="NCBI Taxonomy" id="28144"/>
    <lineage>
        <taxon>Bacteria</taxon>
        <taxon>Pseudomonadati</taxon>
        <taxon>Pseudomonadota</taxon>
        <taxon>Gammaproteobacteria</taxon>
        <taxon>Enterobacterales</taxon>
        <taxon>Enterobacteriaceae</taxon>
        <taxon>Salmonella</taxon>
    </lineage>
</organism>
<feature type="non-terminal residue" evidence="1">
    <location>
        <position position="1"/>
    </location>
</feature>
<name>A0A730E319_SALDE</name>
<protein>
    <submittedName>
        <fullName evidence="1">Iron reductase</fullName>
    </submittedName>
</protein>
<proteinExistence type="predicted"/>
<dbReference type="EMBL" id="DAARSE010000249">
    <property type="protein sequence ID" value="HAE3722845.1"/>
    <property type="molecule type" value="Genomic_DNA"/>
</dbReference>
<dbReference type="AlphaFoldDB" id="A0A730E319"/>
<reference evidence="1" key="2">
    <citation type="submission" date="2018-07" db="EMBL/GenBank/DDBJ databases">
        <authorList>
            <consortium name="NCBI Pathogen Detection Project"/>
        </authorList>
    </citation>
    <scope>NUCLEOTIDE SEQUENCE</scope>
    <source>
        <strain evidence="1">Salmonella enterica</strain>
    </source>
</reference>
<evidence type="ECO:0000313" key="1">
    <source>
        <dbReference type="EMBL" id="HAE3722845.1"/>
    </source>
</evidence>
<dbReference type="SUPFAM" id="SSF52343">
    <property type="entry name" value="Ferredoxin reductase-like, C-terminal NADP-linked domain"/>
    <property type="match status" value="1"/>
</dbReference>
<sequence length="49" mass="5677">KHIMMESDNSQNVHVWFCGPAGFAKSLLSGLQKYGISEKAFHYDRFNMR</sequence>
<dbReference type="InterPro" id="IPR039261">
    <property type="entry name" value="FNR_nucleotide-bd"/>
</dbReference>
<accession>A0A730E319</accession>
<gene>
    <name evidence="1" type="ORF">G4B92_004884</name>
</gene>
<reference evidence="1" key="1">
    <citation type="journal article" date="2018" name="Genome Biol.">
        <title>SKESA: strategic k-mer extension for scrupulous assemblies.</title>
        <authorList>
            <person name="Souvorov A."/>
            <person name="Agarwala R."/>
            <person name="Lipman D.J."/>
        </authorList>
    </citation>
    <scope>NUCLEOTIDE SEQUENCE</scope>
    <source>
        <strain evidence="1">Salmonella enterica</strain>
    </source>
</reference>
<comment type="caution">
    <text evidence="1">The sequence shown here is derived from an EMBL/GenBank/DDBJ whole genome shotgun (WGS) entry which is preliminary data.</text>
</comment>